<keyword evidence="2" id="KW-1185">Reference proteome</keyword>
<dbReference type="Proteomes" id="UP000642748">
    <property type="component" value="Unassembled WGS sequence"/>
</dbReference>
<name>A0A8J3R0D1_9ACTN</name>
<gene>
    <name evidence="1" type="ORF">Raf01_75090</name>
</gene>
<evidence type="ECO:0000313" key="1">
    <source>
        <dbReference type="EMBL" id="GIH19337.1"/>
    </source>
</evidence>
<comment type="caution">
    <text evidence="1">The sequence shown here is derived from an EMBL/GenBank/DDBJ whole genome shotgun (WGS) entry which is preliminary data.</text>
</comment>
<accession>A0A8J3R0D1</accession>
<reference evidence="1" key="1">
    <citation type="submission" date="2021-01" db="EMBL/GenBank/DDBJ databases">
        <title>Whole genome shotgun sequence of Rugosimonospora africana NBRC 104875.</title>
        <authorList>
            <person name="Komaki H."/>
            <person name="Tamura T."/>
        </authorList>
    </citation>
    <scope>NUCLEOTIDE SEQUENCE</scope>
    <source>
        <strain evidence="1">NBRC 104875</strain>
    </source>
</reference>
<evidence type="ECO:0000313" key="2">
    <source>
        <dbReference type="Proteomes" id="UP000642748"/>
    </source>
</evidence>
<organism evidence="1 2">
    <name type="scientific">Rugosimonospora africana</name>
    <dbReference type="NCBI Taxonomy" id="556532"/>
    <lineage>
        <taxon>Bacteria</taxon>
        <taxon>Bacillati</taxon>
        <taxon>Actinomycetota</taxon>
        <taxon>Actinomycetes</taxon>
        <taxon>Micromonosporales</taxon>
        <taxon>Micromonosporaceae</taxon>
        <taxon>Rugosimonospora</taxon>
    </lineage>
</organism>
<sequence>MHGVPSMLWEFRDLFIELRDGPAAGWGGDVLQPWLEMRPHLVEELRELGRPDSRRVRVPRGGNHYTVLEGLYALSRVLDVLVSAFQPDNPDPQLLDWTSGKPWWRGTIPSTSAWPDFCAAIGAVSLAESSFHPFFHEIVSVQVSDDADEPPSVVGECWPGAIVGGMLVARAGVVIRAGARHMNIDVAARSALYWAWWRRNRRAVDLSHGWGHNSQWATDFRRDYVDEGQLHYNIDADPSRQPDSDLSDADRIDLLRYRCSIRTDLGTDRWPFDDTFVEQAP</sequence>
<dbReference type="EMBL" id="BONZ01000079">
    <property type="protein sequence ID" value="GIH19337.1"/>
    <property type="molecule type" value="Genomic_DNA"/>
</dbReference>
<dbReference type="AlphaFoldDB" id="A0A8J3R0D1"/>
<proteinExistence type="predicted"/>
<protein>
    <submittedName>
        <fullName evidence="1">Uncharacterized protein</fullName>
    </submittedName>
</protein>